<gene>
    <name evidence="1" type="ORF">NIES30_19580</name>
</gene>
<evidence type="ECO:0000313" key="1">
    <source>
        <dbReference type="EMBL" id="OKH45718.1"/>
    </source>
</evidence>
<organism evidence="1 2">
    <name type="scientific">Phormidium tenue NIES-30</name>
    <dbReference type="NCBI Taxonomy" id="549789"/>
    <lineage>
        <taxon>Bacteria</taxon>
        <taxon>Bacillati</taxon>
        <taxon>Cyanobacteriota</taxon>
        <taxon>Cyanophyceae</taxon>
        <taxon>Oscillatoriophycideae</taxon>
        <taxon>Oscillatoriales</taxon>
        <taxon>Oscillatoriaceae</taxon>
        <taxon>Phormidium</taxon>
    </lineage>
</organism>
<dbReference type="Proteomes" id="UP000185557">
    <property type="component" value="Unassembled WGS sequence"/>
</dbReference>
<sequence length="91" mass="9870">MFTIELTLKHTPMPLSVQKKEPSEAQALFGSLTESLRSNNGHLIEITCDQQPHKRISVLGSEIAAVQIFEKSGTATASGRPPGFFSLSSDQ</sequence>
<protein>
    <submittedName>
        <fullName evidence="1">Uncharacterized protein</fullName>
    </submittedName>
</protein>
<dbReference type="InterPro" id="IPR020885">
    <property type="entry name" value="UPF0367"/>
</dbReference>
<dbReference type="Pfam" id="PF26132">
    <property type="entry name" value="UPF0367"/>
    <property type="match status" value="1"/>
</dbReference>
<accession>A0A1U7J1L1</accession>
<dbReference type="STRING" id="549789.NIES30_19580"/>
<comment type="caution">
    <text evidence="1">The sequence shown here is derived from an EMBL/GenBank/DDBJ whole genome shotgun (WGS) entry which is preliminary data.</text>
</comment>
<proteinExistence type="predicted"/>
<name>A0A1U7J1L1_9CYAN</name>
<keyword evidence="2" id="KW-1185">Reference proteome</keyword>
<reference evidence="1 2" key="1">
    <citation type="submission" date="2016-11" db="EMBL/GenBank/DDBJ databases">
        <title>Draft Genome Sequences of Nine Cyanobacterial Strains from Diverse Habitats.</title>
        <authorList>
            <person name="Zhu T."/>
            <person name="Hou S."/>
            <person name="Lu X."/>
            <person name="Hess W.R."/>
        </authorList>
    </citation>
    <scope>NUCLEOTIDE SEQUENCE [LARGE SCALE GENOMIC DNA]</scope>
    <source>
        <strain evidence="1 2">NIES-30</strain>
    </source>
</reference>
<dbReference type="OrthoDB" id="516864at2"/>
<dbReference type="AlphaFoldDB" id="A0A1U7J1L1"/>
<dbReference type="EMBL" id="MRCG01000016">
    <property type="protein sequence ID" value="OKH45718.1"/>
    <property type="molecule type" value="Genomic_DNA"/>
</dbReference>
<evidence type="ECO:0000313" key="2">
    <source>
        <dbReference type="Proteomes" id="UP000185557"/>
    </source>
</evidence>
<dbReference type="RefSeq" id="WP_073610124.1">
    <property type="nucleotide sequence ID" value="NZ_MRCG01000016.1"/>
</dbReference>
<dbReference type="NCBIfam" id="NF010236">
    <property type="entry name" value="PRK13683.1"/>
    <property type="match status" value="1"/>
</dbReference>